<dbReference type="KEGG" id="acis:CBP35_19295"/>
<dbReference type="Proteomes" id="UP000194440">
    <property type="component" value="Plasmid pACP4.1"/>
</dbReference>
<gene>
    <name evidence="1" type="ORF">CBP36_19340</name>
</gene>
<evidence type="ECO:0000313" key="1">
    <source>
        <dbReference type="EMBL" id="ART61125.1"/>
    </source>
</evidence>
<protein>
    <recommendedName>
        <fullName evidence="3">Ankyrin repeat domain-containing protein</fullName>
    </recommendedName>
</protein>
<accession>A0A240UJ32</accession>
<keyword evidence="1" id="KW-0614">Plasmid</keyword>
<keyword evidence="2" id="KW-1185">Reference proteome</keyword>
<dbReference type="RefSeq" id="WP_086928903.1">
    <property type="nucleotide sequence ID" value="NZ_CP021363.1"/>
</dbReference>
<evidence type="ECO:0008006" key="3">
    <source>
        <dbReference type="Google" id="ProtNLM"/>
    </source>
</evidence>
<dbReference type="KEGG" id="acip:CBP36_19340"/>
<reference evidence="1" key="1">
    <citation type="submission" date="2017-05" db="EMBL/GenBank/DDBJ databases">
        <title>Polyphasic characterization of four soil-derived phenanthrene-degrading Acidovorax strains and proposal of Acidovorax phenanthrenivorans sp. nov.</title>
        <authorList>
            <person name="Singleton D."/>
            <person name="Lee J."/>
            <person name="Dickey A.N."/>
            <person name="Stroud A."/>
            <person name="Scholl E.H."/>
            <person name="Wright F.A."/>
            <person name="Aitken M.D."/>
        </authorList>
    </citation>
    <scope>NUCLEOTIDE SEQUENCE</scope>
    <source>
        <strain evidence="1">P4</strain>
        <plasmid evidence="1">pACP4.1</plasmid>
    </source>
</reference>
<organism evidence="1 2">
    <name type="scientific">Acidovorax carolinensis</name>
    <dbReference type="NCBI Taxonomy" id="553814"/>
    <lineage>
        <taxon>Bacteria</taxon>
        <taxon>Pseudomonadati</taxon>
        <taxon>Pseudomonadota</taxon>
        <taxon>Betaproteobacteria</taxon>
        <taxon>Burkholderiales</taxon>
        <taxon>Comamonadaceae</taxon>
        <taxon>Acidovorax</taxon>
    </lineage>
</organism>
<dbReference type="OrthoDB" id="9804061at2"/>
<sequence length="214" mass="23398">MKTNFNSSTTPDYGDAVVNMDSATLEKAFKEGADFRLYSREFRGETPHFIALATALRENTNSATLKSRIVIAKKFLALGGERAPVICLRASNNSAGAAFFEPRWRPEFGPELMNLMSDYVAAGILDLNEPLDFRTSDVGAMAPLTAKIRSGDVWAVRALISCGCDITFALDSEFDNLEDQARSFGHANEDELVAAIKEATMAREISKHASVAKH</sequence>
<geneLocation type="plasmid" evidence="1 2">
    <name>pACP4.1</name>
</geneLocation>
<dbReference type="AlphaFoldDB" id="A0A240UJ32"/>
<dbReference type="EMBL" id="CP021367">
    <property type="protein sequence ID" value="ART61125.1"/>
    <property type="molecule type" value="Genomic_DNA"/>
</dbReference>
<evidence type="ECO:0000313" key="2">
    <source>
        <dbReference type="Proteomes" id="UP000194440"/>
    </source>
</evidence>
<name>A0A240UJ32_9BURK</name>
<proteinExistence type="predicted"/>